<dbReference type="Pfam" id="PF06258">
    <property type="entry name" value="Mito_fiss_Elm1"/>
    <property type="match status" value="1"/>
</dbReference>
<dbReference type="PANTHER" id="PTHR33986">
    <property type="entry name" value="OS02G0535700 PROTEIN"/>
    <property type="match status" value="1"/>
</dbReference>
<reference evidence="1" key="1">
    <citation type="submission" date="2018-06" db="EMBL/GenBank/DDBJ databases">
        <authorList>
            <person name="Zhirakovskaya E."/>
        </authorList>
    </citation>
    <scope>NUCLEOTIDE SEQUENCE</scope>
</reference>
<dbReference type="AlphaFoldDB" id="A0A3B0U0P8"/>
<dbReference type="InterPro" id="IPR009367">
    <property type="entry name" value="Elm1-like"/>
</dbReference>
<protein>
    <submittedName>
        <fullName evidence="1">DUF1022 domain-containing protein</fullName>
    </submittedName>
</protein>
<accession>A0A3B0U0P8</accession>
<sequence>MASPPTVWLIHDGAIGNAVQSEGLAAALGLKARTHIVAPPVPYRWLAPWGPPAPMPEFTPPWPDIALASCRQAVPYLRRLAKLGVFTVCLKTPRIDPATFDLVWVPAHDRLTGANVISTAVSPHTLTAEKLASAAADFAGDFATLPPRRLGVVIGGSNGVFTLGAAQIDRLAADLAALAQTEDIGFIVTPSRRTGSANITHLRAALKGLGAYVWDFKGANPYHALLAHADWLLVSCDSANMVGEAAFTGKPVYMLRLPGGSAKFSRFHDRMIATGAVRWFEGELETWPYEPLDATGEIAEAIRAAFETRTGRKIG</sequence>
<gene>
    <name evidence="1" type="ORF">MNBD_ALPHA09-1443</name>
</gene>
<organism evidence="1">
    <name type="scientific">hydrothermal vent metagenome</name>
    <dbReference type="NCBI Taxonomy" id="652676"/>
    <lineage>
        <taxon>unclassified sequences</taxon>
        <taxon>metagenomes</taxon>
        <taxon>ecological metagenomes</taxon>
    </lineage>
</organism>
<evidence type="ECO:0000313" key="1">
    <source>
        <dbReference type="EMBL" id="VAW14374.1"/>
    </source>
</evidence>
<proteinExistence type="predicted"/>
<dbReference type="SUPFAM" id="SSF53756">
    <property type="entry name" value="UDP-Glycosyltransferase/glycogen phosphorylase"/>
    <property type="match status" value="1"/>
</dbReference>
<dbReference type="PANTHER" id="PTHR33986:SF15">
    <property type="entry name" value="MITOCHONDRIAL FISSION PROTEIN ELM1"/>
    <property type="match status" value="1"/>
</dbReference>
<name>A0A3B0U0P8_9ZZZZ</name>
<dbReference type="EMBL" id="UOEM01000074">
    <property type="protein sequence ID" value="VAW14374.1"/>
    <property type="molecule type" value="Genomic_DNA"/>
</dbReference>